<accession>A0A372ISZ3</accession>
<evidence type="ECO:0000313" key="5">
    <source>
        <dbReference type="Proteomes" id="UP000264702"/>
    </source>
</evidence>
<keyword evidence="1" id="KW-0521">NADP</keyword>
<dbReference type="SUPFAM" id="SSF51735">
    <property type="entry name" value="NAD(P)-binding Rossmann-fold domains"/>
    <property type="match status" value="1"/>
</dbReference>
<evidence type="ECO:0000256" key="1">
    <source>
        <dbReference type="ARBA" id="ARBA00022857"/>
    </source>
</evidence>
<proteinExistence type="predicted"/>
<evidence type="ECO:0000313" key="4">
    <source>
        <dbReference type="EMBL" id="RFU17911.1"/>
    </source>
</evidence>
<protein>
    <submittedName>
        <fullName evidence="4">NADP-dependent oxidoreductase</fullName>
    </submittedName>
</protein>
<dbReference type="PANTHER" id="PTHR48106">
    <property type="entry name" value="QUINONE OXIDOREDUCTASE PIG3-RELATED"/>
    <property type="match status" value="1"/>
</dbReference>
<feature type="domain" description="Enoyl reductase (ER)" evidence="3">
    <location>
        <begin position="10"/>
        <end position="300"/>
    </location>
</feature>
<keyword evidence="5" id="KW-1185">Reference proteome</keyword>
<dbReference type="Pfam" id="PF08240">
    <property type="entry name" value="ADH_N"/>
    <property type="match status" value="1"/>
</dbReference>
<name>A0A372ISZ3_9BACT</name>
<evidence type="ECO:0000256" key="2">
    <source>
        <dbReference type="ARBA" id="ARBA00023002"/>
    </source>
</evidence>
<evidence type="ECO:0000259" key="3">
    <source>
        <dbReference type="SMART" id="SM00829"/>
    </source>
</evidence>
<dbReference type="CDD" id="cd05289">
    <property type="entry name" value="MDR_like_2"/>
    <property type="match status" value="1"/>
</dbReference>
<dbReference type="InterPro" id="IPR036291">
    <property type="entry name" value="NAD(P)-bd_dom_sf"/>
</dbReference>
<dbReference type="SMART" id="SM00829">
    <property type="entry name" value="PKS_ER"/>
    <property type="match status" value="1"/>
</dbReference>
<dbReference type="RefSeq" id="WP_117298658.1">
    <property type="nucleotide sequence ID" value="NZ_QVQT02000002.1"/>
</dbReference>
<dbReference type="InterPro" id="IPR011032">
    <property type="entry name" value="GroES-like_sf"/>
</dbReference>
<dbReference type="InterPro" id="IPR013154">
    <property type="entry name" value="ADH-like_N"/>
</dbReference>
<organism evidence="4 5">
    <name type="scientific">Paracidobacterium acidisoli</name>
    <dbReference type="NCBI Taxonomy" id="2303751"/>
    <lineage>
        <taxon>Bacteria</taxon>
        <taxon>Pseudomonadati</taxon>
        <taxon>Acidobacteriota</taxon>
        <taxon>Terriglobia</taxon>
        <taxon>Terriglobales</taxon>
        <taxon>Acidobacteriaceae</taxon>
        <taxon>Paracidobacterium</taxon>
    </lineage>
</organism>
<comment type="caution">
    <text evidence="4">The sequence shown here is derived from an EMBL/GenBank/DDBJ whole genome shotgun (WGS) entry which is preliminary data.</text>
</comment>
<gene>
    <name evidence="4" type="ORF">D0Y96_07375</name>
</gene>
<dbReference type="Gene3D" id="3.90.180.10">
    <property type="entry name" value="Medium-chain alcohol dehydrogenases, catalytic domain"/>
    <property type="match status" value="1"/>
</dbReference>
<dbReference type="SUPFAM" id="SSF50129">
    <property type="entry name" value="GroES-like"/>
    <property type="match status" value="1"/>
</dbReference>
<dbReference type="AlphaFoldDB" id="A0A372ISZ3"/>
<dbReference type="OrthoDB" id="9792162at2"/>
<dbReference type="Proteomes" id="UP000264702">
    <property type="component" value="Unassembled WGS sequence"/>
</dbReference>
<dbReference type="GO" id="GO:0070402">
    <property type="term" value="F:NADPH binding"/>
    <property type="evidence" value="ECO:0007669"/>
    <property type="project" value="TreeGrafter"/>
</dbReference>
<dbReference type="Pfam" id="PF13602">
    <property type="entry name" value="ADH_zinc_N_2"/>
    <property type="match status" value="1"/>
</dbReference>
<dbReference type="InterPro" id="IPR020843">
    <property type="entry name" value="ER"/>
</dbReference>
<dbReference type="Gene3D" id="3.40.50.720">
    <property type="entry name" value="NAD(P)-binding Rossmann-like Domain"/>
    <property type="match status" value="1"/>
</dbReference>
<dbReference type="GO" id="GO:0016651">
    <property type="term" value="F:oxidoreductase activity, acting on NAD(P)H"/>
    <property type="evidence" value="ECO:0007669"/>
    <property type="project" value="TreeGrafter"/>
</dbReference>
<reference evidence="4 5" key="1">
    <citation type="submission" date="2018-08" db="EMBL/GenBank/DDBJ databases">
        <title>Acidipila sp. 4G-K13, an acidobacterium isolated from forest soil.</title>
        <authorList>
            <person name="Gao Z.-H."/>
            <person name="Qiu L.-H."/>
        </authorList>
    </citation>
    <scope>NUCLEOTIDE SEQUENCE [LARGE SCALE GENOMIC DNA]</scope>
    <source>
        <strain evidence="4 5">4G-K13</strain>
    </source>
</reference>
<keyword evidence="2" id="KW-0560">Oxidoreductase</keyword>
<dbReference type="EMBL" id="QVQT01000002">
    <property type="protein sequence ID" value="RFU17911.1"/>
    <property type="molecule type" value="Genomic_DNA"/>
</dbReference>
<sequence>MKAVLLPAYGDDSQLKYEETDIPEYGHNEVLIRIRATSINPIDYKMRSGAAKGRFPVEFPGILGRDLAGEVEAAGSDVSGFPKGMRVMALANGTYAEYAVAKAGVLSPIPEALDFPHAAALPLVTLTGAQLIERAVKPEANQTILVTGALGGVGRTAVHVARKHGTRVLAGVRASQRAEAQALGAEAVVALDDEQEIAKLHELDAIADTVGGTTIERLLKSIRSGGVLGSVLGVPEGAKKYDIRVEAFTAQPDASRLYELAEDVARGEFSIPIAYQLPLSRVQVGHRMAEAGGAGGKIILIP</sequence>